<evidence type="ECO:0000256" key="2">
    <source>
        <dbReference type="ARBA" id="ARBA00001946"/>
    </source>
</evidence>
<dbReference type="PANTHER" id="PTHR10954">
    <property type="entry name" value="RIBONUCLEASE H2 SUBUNIT A"/>
    <property type="match status" value="1"/>
</dbReference>
<dbReference type="GO" id="GO:0046872">
    <property type="term" value="F:metal ion binding"/>
    <property type="evidence" value="ECO:0007669"/>
    <property type="project" value="UniProtKB-KW"/>
</dbReference>
<dbReference type="InterPro" id="IPR023160">
    <property type="entry name" value="RNase_HII_hlx-loop-hlx_cap_dom"/>
</dbReference>
<accession>A0A9W4U0H3</accession>
<keyword evidence="5 8" id="KW-0479">Metal-binding</keyword>
<comment type="cofactor">
    <cofactor evidence="8">
        <name>Mn(2+)</name>
        <dbReference type="ChEBI" id="CHEBI:29035"/>
    </cofactor>
    <cofactor evidence="8">
        <name>Mg(2+)</name>
        <dbReference type="ChEBI" id="CHEBI:18420"/>
    </cofactor>
    <text evidence="8">Manganese or magnesium. Binds 1 divalent metal ion per monomer in the absence of substrate. May bind a second metal ion after substrate binding.</text>
</comment>
<dbReference type="FunFam" id="1.10.10.460:FF:000001">
    <property type="entry name" value="Ribonuclease"/>
    <property type="match status" value="1"/>
</dbReference>
<comment type="function">
    <text evidence="9">Endonuclease that specifically degrades the RNA of RNA-DNA hybrids.</text>
</comment>
<dbReference type="SUPFAM" id="SSF53098">
    <property type="entry name" value="Ribonuclease H-like"/>
    <property type="match status" value="1"/>
</dbReference>
<evidence type="ECO:0000256" key="6">
    <source>
        <dbReference type="ARBA" id="ARBA00022759"/>
    </source>
</evidence>
<evidence type="ECO:0000256" key="9">
    <source>
        <dbReference type="RuleBase" id="RU003515"/>
    </source>
</evidence>
<dbReference type="AlphaFoldDB" id="A0A9W4U0H3"/>
<dbReference type="GO" id="GO:0032299">
    <property type="term" value="C:ribonuclease H2 complex"/>
    <property type="evidence" value="ECO:0007669"/>
    <property type="project" value="TreeGrafter"/>
</dbReference>
<dbReference type="GO" id="GO:0003723">
    <property type="term" value="F:RNA binding"/>
    <property type="evidence" value="ECO:0007669"/>
    <property type="project" value="UniProtKB-UniRule"/>
</dbReference>
<reference evidence="11" key="1">
    <citation type="submission" date="2022-12" db="EMBL/GenBank/DDBJ databases">
        <authorList>
            <person name="Brejova B."/>
        </authorList>
    </citation>
    <scope>NUCLEOTIDE SEQUENCE</scope>
</reference>
<organism evidence="11 12">
    <name type="scientific">Candida verbasci</name>
    <dbReference type="NCBI Taxonomy" id="1227364"/>
    <lineage>
        <taxon>Eukaryota</taxon>
        <taxon>Fungi</taxon>
        <taxon>Dikarya</taxon>
        <taxon>Ascomycota</taxon>
        <taxon>Saccharomycotina</taxon>
        <taxon>Pichiomycetes</taxon>
        <taxon>Debaryomycetaceae</taxon>
        <taxon>Candida/Lodderomyces clade</taxon>
        <taxon>Candida</taxon>
    </lineage>
</organism>
<evidence type="ECO:0000259" key="10">
    <source>
        <dbReference type="PROSITE" id="PS51975"/>
    </source>
</evidence>
<evidence type="ECO:0000313" key="12">
    <source>
        <dbReference type="Proteomes" id="UP001152885"/>
    </source>
</evidence>
<dbReference type="Pfam" id="PF01351">
    <property type="entry name" value="RNase_HII"/>
    <property type="match status" value="1"/>
</dbReference>
<feature type="binding site" evidence="8">
    <location>
        <position position="102"/>
    </location>
    <ligand>
        <name>a divalent metal cation</name>
        <dbReference type="ChEBI" id="CHEBI:60240"/>
    </ligand>
</feature>
<keyword evidence="12" id="KW-1185">Reference proteome</keyword>
<dbReference type="InterPro" id="IPR001352">
    <property type="entry name" value="RNase_HII/HIII"/>
</dbReference>
<dbReference type="InterPro" id="IPR024567">
    <property type="entry name" value="RNase_HII/HIII_dom"/>
</dbReference>
<dbReference type="NCBIfam" id="TIGR00729">
    <property type="entry name" value="ribonuclease HII"/>
    <property type="match status" value="1"/>
</dbReference>
<comment type="cofactor">
    <cofactor evidence="2">
        <name>Mg(2+)</name>
        <dbReference type="ChEBI" id="CHEBI:18420"/>
    </cofactor>
</comment>
<dbReference type="Proteomes" id="UP001152885">
    <property type="component" value="Unassembled WGS sequence"/>
</dbReference>
<protein>
    <recommendedName>
        <fullName evidence="9">Ribonuclease</fullName>
        <ecNumber evidence="9">3.1.26.4</ecNumber>
    </recommendedName>
</protein>
<dbReference type="Gene3D" id="3.30.420.10">
    <property type="entry name" value="Ribonuclease H-like superfamily/Ribonuclease H"/>
    <property type="match status" value="1"/>
</dbReference>
<dbReference type="EC" id="3.1.26.4" evidence="9"/>
<proteinExistence type="inferred from homology"/>
<dbReference type="Gene3D" id="1.10.10.460">
    <property type="entry name" value="Ribonuclease hii. Domain 2"/>
    <property type="match status" value="1"/>
</dbReference>
<feature type="binding site" evidence="8">
    <location>
        <position position="101"/>
    </location>
    <ligand>
        <name>a divalent metal cation</name>
        <dbReference type="ChEBI" id="CHEBI:60240"/>
    </ligand>
</feature>
<dbReference type="CDD" id="cd07181">
    <property type="entry name" value="RNase_HII_eukaryota_like"/>
    <property type="match status" value="1"/>
</dbReference>
<dbReference type="InterPro" id="IPR004649">
    <property type="entry name" value="RNase_H2_suA"/>
</dbReference>
<gene>
    <name evidence="11" type="ORF">CANVERA_P4934</name>
</gene>
<dbReference type="PROSITE" id="PS51975">
    <property type="entry name" value="RNASE_H_2"/>
    <property type="match status" value="1"/>
</dbReference>
<dbReference type="GO" id="GO:0004523">
    <property type="term" value="F:RNA-DNA hybrid ribonuclease activity"/>
    <property type="evidence" value="ECO:0007669"/>
    <property type="project" value="UniProtKB-UniRule"/>
</dbReference>
<dbReference type="EMBL" id="CANTUO010000006">
    <property type="protein sequence ID" value="CAI5760424.1"/>
    <property type="molecule type" value="Genomic_DNA"/>
</dbReference>
<dbReference type="InterPro" id="IPR036397">
    <property type="entry name" value="RNaseH_sf"/>
</dbReference>
<comment type="caution">
    <text evidence="11">The sequence shown here is derived from an EMBL/GenBank/DDBJ whole genome shotgun (WGS) entry which is preliminary data.</text>
</comment>
<sequence>MSLEIQEQTECLSDITNNTSITEHQIKRKIVLETSEEIEPITKKSKSKSNKTTSKWYPPSVTSIEKPFDFKTTTYFSKVPIEIEKLTSEENENSFIVIGVDEAGRGPVLGPMVYGISYSLERFSNDLQNKYGFADSKVLTDDKRQELFKLIEDETHELNKNVGWATTTITAKDISSGMLKSKNAGGSGLSYNLNEQAHDVTIDLIKNVVKLLNNHISMNKIKLFIDTVGPPITYQNKLKNIFPQINEIIVTKKADSIYSIVSTASVVAKVTRDLNINYFTNTEFTNEVKRNILYNEKLGSGYPSDPNTNKWLNNIDNIDKLFGWCFGFIRYSWQTTKDCLIKNKCINIIYEEDCEEYIKKKNGYKKDVYKLMEEENNNNNVKPKFDKSYYVNTFNNGNIL</sequence>
<dbReference type="PANTHER" id="PTHR10954:SF7">
    <property type="entry name" value="RIBONUCLEASE H2 SUBUNIT A"/>
    <property type="match status" value="1"/>
</dbReference>
<keyword evidence="7 8" id="KW-0378">Hydrolase</keyword>
<dbReference type="OrthoDB" id="7462577at2759"/>
<keyword evidence="4 8" id="KW-0540">Nuclease</keyword>
<evidence type="ECO:0000256" key="5">
    <source>
        <dbReference type="ARBA" id="ARBA00022723"/>
    </source>
</evidence>
<evidence type="ECO:0000256" key="3">
    <source>
        <dbReference type="ARBA" id="ARBA00007058"/>
    </source>
</evidence>
<feature type="binding site" evidence="8">
    <location>
        <position position="226"/>
    </location>
    <ligand>
        <name>a divalent metal cation</name>
        <dbReference type="ChEBI" id="CHEBI:60240"/>
    </ligand>
</feature>
<dbReference type="GO" id="GO:0006298">
    <property type="term" value="P:mismatch repair"/>
    <property type="evidence" value="ECO:0007669"/>
    <property type="project" value="TreeGrafter"/>
</dbReference>
<evidence type="ECO:0000313" key="11">
    <source>
        <dbReference type="EMBL" id="CAI5760424.1"/>
    </source>
</evidence>
<evidence type="ECO:0000256" key="1">
    <source>
        <dbReference type="ARBA" id="ARBA00000077"/>
    </source>
</evidence>
<feature type="domain" description="RNase H type-2" evidence="10">
    <location>
        <begin position="95"/>
        <end position="345"/>
    </location>
</feature>
<evidence type="ECO:0000256" key="8">
    <source>
        <dbReference type="PROSITE-ProRule" id="PRU01319"/>
    </source>
</evidence>
<dbReference type="FunFam" id="3.30.420.10:FF:000016">
    <property type="entry name" value="Ribonuclease"/>
    <property type="match status" value="1"/>
</dbReference>
<dbReference type="GO" id="GO:0043137">
    <property type="term" value="P:DNA replication, removal of RNA primer"/>
    <property type="evidence" value="ECO:0007669"/>
    <property type="project" value="TreeGrafter"/>
</dbReference>
<name>A0A9W4U0H3_9ASCO</name>
<comment type="similarity">
    <text evidence="3">Belongs to the RNase HII family. Eukaryotic subfamily.</text>
</comment>
<evidence type="ECO:0000256" key="4">
    <source>
        <dbReference type="ARBA" id="ARBA00022722"/>
    </source>
</evidence>
<evidence type="ECO:0000256" key="7">
    <source>
        <dbReference type="ARBA" id="ARBA00022801"/>
    </source>
</evidence>
<dbReference type="InterPro" id="IPR012337">
    <property type="entry name" value="RNaseH-like_sf"/>
</dbReference>
<comment type="catalytic activity">
    <reaction evidence="1 8 9">
        <text>Endonucleolytic cleavage to 5'-phosphomonoester.</text>
        <dbReference type="EC" id="3.1.26.4"/>
    </reaction>
</comment>
<keyword evidence="6 8" id="KW-0255">Endonuclease</keyword>